<evidence type="ECO:0000313" key="6">
    <source>
        <dbReference type="EMBL" id="PSK90764.1"/>
    </source>
</evidence>
<comment type="caution">
    <text evidence="6">The sequence shown here is derived from an EMBL/GenBank/DDBJ whole genome shotgun (WGS) entry which is preliminary data.</text>
</comment>
<dbReference type="Gene3D" id="1.10.439.10">
    <property type="entry name" value="Penicillin Amidohydrolase, domain 1"/>
    <property type="match status" value="1"/>
</dbReference>
<dbReference type="GO" id="GO:0016811">
    <property type="term" value="F:hydrolase activity, acting on carbon-nitrogen (but not peptide) bonds, in linear amides"/>
    <property type="evidence" value="ECO:0007669"/>
    <property type="project" value="InterPro"/>
</dbReference>
<dbReference type="GO" id="GO:0017000">
    <property type="term" value="P:antibiotic biosynthetic process"/>
    <property type="evidence" value="ECO:0007669"/>
    <property type="project" value="InterPro"/>
</dbReference>
<comment type="similarity">
    <text evidence="1">Belongs to the peptidase S45 family.</text>
</comment>
<evidence type="ECO:0000256" key="4">
    <source>
        <dbReference type="PIRSR" id="PIRSR001227-1"/>
    </source>
</evidence>
<reference evidence="6 7" key="1">
    <citation type="submission" date="2018-03" db="EMBL/GenBank/DDBJ databases">
        <title>Genomic Encyclopedia of Type Strains, Phase III (KMG-III): the genomes of soil and plant-associated and newly described type strains.</title>
        <authorList>
            <person name="Whitman W."/>
        </authorList>
    </citation>
    <scope>NUCLEOTIDE SEQUENCE [LARGE SCALE GENOMIC DNA]</scope>
    <source>
        <strain evidence="6 7">CGMCC 1.12700</strain>
    </source>
</reference>
<dbReference type="InterPro" id="IPR014395">
    <property type="entry name" value="Pen/GL7ACA/AHL_acylase"/>
</dbReference>
<evidence type="ECO:0000256" key="5">
    <source>
        <dbReference type="PIRSR" id="PIRSR001227-2"/>
    </source>
</evidence>
<dbReference type="Gene3D" id="2.30.120.10">
    <property type="match status" value="1"/>
</dbReference>
<dbReference type="PANTHER" id="PTHR34218">
    <property type="entry name" value="PEPTIDASE S45 PENICILLIN AMIDASE"/>
    <property type="match status" value="1"/>
</dbReference>
<dbReference type="InterPro" id="IPR043146">
    <property type="entry name" value="Penicillin_amidase_N_B-knob"/>
</dbReference>
<dbReference type="Gene3D" id="3.60.20.10">
    <property type="entry name" value="Glutamine Phosphoribosylpyrophosphate, subunit 1, domain 1"/>
    <property type="match status" value="1"/>
</dbReference>
<dbReference type="Gene3D" id="1.10.1400.10">
    <property type="match status" value="1"/>
</dbReference>
<proteinExistence type="inferred from homology"/>
<dbReference type="InterPro" id="IPR002692">
    <property type="entry name" value="S45"/>
</dbReference>
<dbReference type="CDD" id="cd03747">
    <property type="entry name" value="Ntn_PGA_like"/>
    <property type="match status" value="1"/>
</dbReference>
<organism evidence="6 7">
    <name type="scientific">Taibaiella chishuiensis</name>
    <dbReference type="NCBI Taxonomy" id="1434707"/>
    <lineage>
        <taxon>Bacteria</taxon>
        <taxon>Pseudomonadati</taxon>
        <taxon>Bacteroidota</taxon>
        <taxon>Chitinophagia</taxon>
        <taxon>Chitinophagales</taxon>
        <taxon>Chitinophagaceae</taxon>
        <taxon>Taibaiella</taxon>
    </lineage>
</organism>
<dbReference type="PIRSF" id="PIRSF001227">
    <property type="entry name" value="Pen_acylase"/>
    <property type="match status" value="1"/>
</dbReference>
<keyword evidence="5" id="KW-0479">Metal-binding</keyword>
<accession>A0A2P8D0M4</accession>
<dbReference type="AlphaFoldDB" id="A0A2P8D0M4"/>
<dbReference type="GO" id="GO:0046872">
    <property type="term" value="F:metal ion binding"/>
    <property type="evidence" value="ECO:0007669"/>
    <property type="project" value="UniProtKB-KW"/>
</dbReference>
<gene>
    <name evidence="6" type="ORF">B0I18_107175</name>
</gene>
<feature type="binding site" evidence="5">
    <location>
        <position position="362"/>
    </location>
    <ligand>
        <name>Ca(2+)</name>
        <dbReference type="ChEBI" id="CHEBI:29108"/>
    </ligand>
</feature>
<name>A0A2P8D0M4_9BACT</name>
<dbReference type="RefSeq" id="WP_106524034.1">
    <property type="nucleotide sequence ID" value="NZ_PYGD01000007.1"/>
</dbReference>
<dbReference type="Pfam" id="PF01804">
    <property type="entry name" value="Penicil_amidase"/>
    <property type="match status" value="1"/>
</dbReference>
<evidence type="ECO:0000313" key="7">
    <source>
        <dbReference type="Proteomes" id="UP000240572"/>
    </source>
</evidence>
<keyword evidence="5" id="KW-0106">Calcium</keyword>
<evidence type="ECO:0000256" key="1">
    <source>
        <dbReference type="ARBA" id="ARBA00006586"/>
    </source>
</evidence>
<comment type="cofactor">
    <cofactor evidence="5">
        <name>Ca(2+)</name>
        <dbReference type="ChEBI" id="CHEBI:29108"/>
    </cofactor>
    <text evidence="5">Binds 1 Ca(2+) ion per dimer.</text>
</comment>
<feature type="active site" description="Nucleophile" evidence="4">
    <location>
        <position position="287"/>
    </location>
</feature>
<dbReference type="InterPro" id="IPR023343">
    <property type="entry name" value="Penicillin_amidase_dom1"/>
</dbReference>
<dbReference type="Proteomes" id="UP000240572">
    <property type="component" value="Unassembled WGS sequence"/>
</dbReference>
<keyword evidence="2" id="KW-0378">Hydrolase</keyword>
<keyword evidence="3" id="KW-0865">Zymogen</keyword>
<evidence type="ECO:0000256" key="2">
    <source>
        <dbReference type="ARBA" id="ARBA00022801"/>
    </source>
</evidence>
<keyword evidence="7" id="KW-1185">Reference proteome</keyword>
<feature type="binding site" evidence="5">
    <location>
        <position position="359"/>
    </location>
    <ligand>
        <name>Ca(2+)</name>
        <dbReference type="ChEBI" id="CHEBI:29108"/>
    </ligand>
</feature>
<dbReference type="EMBL" id="PYGD01000007">
    <property type="protein sequence ID" value="PSK90764.1"/>
    <property type="molecule type" value="Genomic_DNA"/>
</dbReference>
<dbReference type="OrthoDB" id="9759796at2"/>
<sequence>MRLIRFLLPLVLACSWIILLNRPAGSIPALGRLLNPVNGYFANAEPASESGQSFFIPREKLKQSVTVRFDDRLVPHITAQNDEDLYFAQGYAHAYYRLWQMDMQTRAAAGRISEVAGRKAFDFDRKQRRKGMVWAAENSLKAMEANPDTRKILDAYTRGVNAYINGLTFKSYPLEYKLMSFAPEPWTNLKCALLLKYMADDLTGSSDDIAMTYLRDLLPAAEFDNLYPDKAEGSMPVIPAGTAFAPPSKRVPPVPAGELFAHFDTAKAAKTAQYRNTPARQPSGIGSNNWALDGSRTSSGAALLCNDPHLGLNLPSIWYEVQLTAPGINCYGVSIPGAPGIVIGFNDSISWGFTNNYRDVKDFYEIRSEDPRLYFFDGKEIPFNLRYEKIIIKGEEQPFTDTIRFSIHGPLMYDEHFPEPSGSGKTLAMTWMAHRATNELLSLYLLNRAANYDRFVSAIQHFECPAQNFIYADRLGNIALWGQGRFINKWKDQGKFVMRGDISATLWGDTLPMQENPHVLNPPQHYLSSANQAVTDNTYPYWYNGDFSEFRSWAIHHFLNDSLRKSAADMMALQNNNWSYLASRLYPLLQARGIMPATWNNDYDAQSKTALAFQLTWQNLYNNIWQDEFGKVPDKLYPSPERTLQLLLEDSASAYYDDRNTPEREGLQEIVQRSYRQATDSIGKLERAGQTAWYQVKNTSVTHLAKLPAFSYNELPTGGWGNTINAMKQNHGPSWRMIVELGKDKIEAHGVYPGGQSGNPGSRYYASLLDYWVKGKYYTLNFNPAK</sequence>
<dbReference type="InterPro" id="IPR043147">
    <property type="entry name" value="Penicillin_amidase_A-knob"/>
</dbReference>
<evidence type="ECO:0000256" key="3">
    <source>
        <dbReference type="ARBA" id="ARBA00023145"/>
    </source>
</evidence>
<dbReference type="PANTHER" id="PTHR34218:SF4">
    <property type="entry name" value="ACYL-HOMOSERINE LACTONE ACYLASE QUIP"/>
    <property type="match status" value="1"/>
</dbReference>
<protein>
    <submittedName>
        <fullName evidence="6">Penicillin amidase</fullName>
    </submittedName>
</protein>
<dbReference type="InterPro" id="IPR029055">
    <property type="entry name" value="Ntn_hydrolases_N"/>
</dbReference>
<dbReference type="SUPFAM" id="SSF56235">
    <property type="entry name" value="N-terminal nucleophile aminohydrolases (Ntn hydrolases)"/>
    <property type="match status" value="1"/>
</dbReference>